<reference evidence="2 3" key="1">
    <citation type="submission" date="2011-11" db="EMBL/GenBank/DDBJ databases">
        <title>Improved High-Quality Draft sequence of Beggiatoa alba B18lD.</title>
        <authorList>
            <consortium name="US DOE Joint Genome Institute"/>
            <person name="Lucas S."/>
            <person name="Han J."/>
            <person name="Lapidus A."/>
            <person name="Cheng J.-F."/>
            <person name="Goodwin L."/>
            <person name="Pitluck S."/>
            <person name="Peters L."/>
            <person name="Mikhailova N."/>
            <person name="Held B."/>
            <person name="Detter J.C."/>
            <person name="Han C."/>
            <person name="Tapia R."/>
            <person name="Land M."/>
            <person name="Hauser L."/>
            <person name="Kyrpides N."/>
            <person name="Ivanova N."/>
            <person name="Pagani I."/>
            <person name="Samuel K."/>
            <person name="Teske A."/>
            <person name="Mueller J."/>
            <person name="Woyke T."/>
        </authorList>
    </citation>
    <scope>NUCLEOTIDE SEQUENCE [LARGE SCALE GENOMIC DNA]</scope>
    <source>
        <strain evidence="2 3">B18LD</strain>
    </source>
</reference>
<evidence type="ECO:0000256" key="1">
    <source>
        <dbReference type="SAM" id="Phobius"/>
    </source>
</evidence>
<feature type="transmembrane region" description="Helical" evidence="1">
    <location>
        <begin position="97"/>
        <end position="115"/>
    </location>
</feature>
<organism evidence="2 3">
    <name type="scientific">Beggiatoa alba B18LD</name>
    <dbReference type="NCBI Taxonomy" id="395493"/>
    <lineage>
        <taxon>Bacteria</taxon>
        <taxon>Pseudomonadati</taxon>
        <taxon>Pseudomonadota</taxon>
        <taxon>Gammaproteobacteria</taxon>
        <taxon>Thiotrichales</taxon>
        <taxon>Thiotrichaceae</taxon>
        <taxon>Beggiatoa</taxon>
    </lineage>
</organism>
<dbReference type="Proteomes" id="UP000005744">
    <property type="component" value="Unassembled WGS sequence"/>
</dbReference>
<keyword evidence="1" id="KW-0472">Membrane</keyword>
<sequence length="200" mass="22405">MTMEIEKALDQLATIHAHLSRTEPYRGLRALPIAFTALSGFIAMLIQAIWLDENPYYFLMLWVGIATLNIAITLIFLTHRYLYHQTALAREKDHAMFLQFAPSLFAGGLVALVAGQVGESFIIHLPALWCLIFGLGIFACRPYLPFKMLWAGTFYLLAATVLFLQALAGTSLHPINMGFAFGIGQLIIAGILYWDLERVR</sequence>
<dbReference type="AlphaFoldDB" id="I3CC82"/>
<evidence type="ECO:0000313" key="2">
    <source>
        <dbReference type="EMBL" id="EIJ41225.1"/>
    </source>
</evidence>
<feature type="transmembrane region" description="Helical" evidence="1">
    <location>
        <begin position="148"/>
        <end position="168"/>
    </location>
</feature>
<dbReference type="RefSeq" id="WP_002682959.1">
    <property type="nucleotide sequence ID" value="NZ_JH600070.1"/>
</dbReference>
<gene>
    <name evidence="2" type="ORF">BegalDRAFT_0304</name>
</gene>
<feature type="transmembrane region" description="Helical" evidence="1">
    <location>
        <begin position="56"/>
        <end position="77"/>
    </location>
</feature>
<feature type="transmembrane region" description="Helical" evidence="1">
    <location>
        <begin position="174"/>
        <end position="194"/>
    </location>
</feature>
<keyword evidence="3" id="KW-1185">Reference proteome</keyword>
<feature type="transmembrane region" description="Helical" evidence="1">
    <location>
        <begin position="121"/>
        <end position="141"/>
    </location>
</feature>
<dbReference type="HOGENOM" id="CLU_081780_0_0_6"/>
<keyword evidence="1" id="KW-0812">Transmembrane</keyword>
<name>I3CC82_9GAMM</name>
<keyword evidence="1" id="KW-1133">Transmembrane helix</keyword>
<protein>
    <submittedName>
        <fullName evidence="2">Uncharacterized protein</fullName>
    </submittedName>
</protein>
<proteinExistence type="predicted"/>
<dbReference type="OrthoDB" id="5624959at2"/>
<feature type="transmembrane region" description="Helical" evidence="1">
    <location>
        <begin position="30"/>
        <end position="50"/>
    </location>
</feature>
<dbReference type="STRING" id="395493.BegalDRAFT_0304"/>
<evidence type="ECO:0000313" key="3">
    <source>
        <dbReference type="Proteomes" id="UP000005744"/>
    </source>
</evidence>
<accession>I3CC82</accession>
<dbReference type="eggNOG" id="ENOG50323T9">
    <property type="taxonomic scope" value="Bacteria"/>
</dbReference>
<dbReference type="EMBL" id="JH600070">
    <property type="protein sequence ID" value="EIJ41225.1"/>
    <property type="molecule type" value="Genomic_DNA"/>
</dbReference>